<dbReference type="InterPro" id="IPR039564">
    <property type="entry name" value="Peptidase_C39-like"/>
</dbReference>
<proteinExistence type="predicted"/>
<feature type="domain" description="Peptidase C39-like" evidence="2">
    <location>
        <begin position="66"/>
        <end position="229"/>
    </location>
</feature>
<dbReference type="Pfam" id="PF13529">
    <property type="entry name" value="Peptidase_C39_2"/>
    <property type="match status" value="1"/>
</dbReference>
<dbReference type="RefSeq" id="WP_216238854.1">
    <property type="nucleotide sequence ID" value="NZ_JABACJ020000001.1"/>
</dbReference>
<organism evidence="3 4">
    <name type="scientific">Faecalicatena faecalis</name>
    <dbReference type="NCBI Taxonomy" id="2726362"/>
    <lineage>
        <taxon>Bacteria</taxon>
        <taxon>Bacillati</taxon>
        <taxon>Bacillota</taxon>
        <taxon>Clostridia</taxon>
        <taxon>Lachnospirales</taxon>
        <taxon>Lachnospiraceae</taxon>
        <taxon>Faecalicatena</taxon>
    </lineage>
</organism>
<dbReference type="EMBL" id="JABACJ020000001">
    <property type="protein sequence ID" value="MBU3874561.1"/>
    <property type="molecule type" value="Genomic_DNA"/>
</dbReference>
<evidence type="ECO:0000313" key="4">
    <source>
        <dbReference type="Proteomes" id="UP000723714"/>
    </source>
</evidence>
<reference evidence="3 4" key="1">
    <citation type="submission" date="2021-06" db="EMBL/GenBank/DDBJ databases">
        <title>Faecalicatena sp. nov. isolated from porcine feces.</title>
        <authorList>
            <person name="Oh B.S."/>
            <person name="Lee J.H."/>
        </authorList>
    </citation>
    <scope>NUCLEOTIDE SEQUENCE [LARGE SCALE GENOMIC DNA]</scope>
    <source>
        <strain evidence="3 4">AGMB00832</strain>
    </source>
</reference>
<evidence type="ECO:0000313" key="3">
    <source>
        <dbReference type="EMBL" id="MBU3874561.1"/>
    </source>
</evidence>
<sequence>MFWLVLYVSIAVASMIYTKTVRVRNTDVKPPNTDNGEGSSEAEGQNRSGDRENAGRSAKQPVKTLLSVPLITQKDYPTGCESVTSVMALHFAGYDISVEEFIDEYLKIGKYYAEDGQYYGNSPYSCFIGNPRTGSGFGCFAPVIHDALVSVAGSDRVRDLTGMSLNQLTREYLRNGIPVIIWATMEMRPSYPGRQWTLLETGKEYTWPAQEHCLLLVGADEDSYYFNDPRHEEGFAKYERDVTEKRYQEMGSQALAVLPKSCF</sequence>
<keyword evidence="4" id="KW-1185">Reference proteome</keyword>
<evidence type="ECO:0000256" key="1">
    <source>
        <dbReference type="SAM" id="MobiDB-lite"/>
    </source>
</evidence>
<name>A0ABS6CZ78_9FIRM</name>
<protein>
    <submittedName>
        <fullName evidence="3">C39 family peptidase</fullName>
    </submittedName>
</protein>
<dbReference type="Proteomes" id="UP000723714">
    <property type="component" value="Unassembled WGS sequence"/>
</dbReference>
<dbReference type="PANTHER" id="PTHR37806:SF1">
    <property type="entry name" value="PEPTIDASE C39-LIKE DOMAIN-CONTAINING PROTEIN"/>
    <property type="match status" value="1"/>
</dbReference>
<comment type="caution">
    <text evidence="3">The sequence shown here is derived from an EMBL/GenBank/DDBJ whole genome shotgun (WGS) entry which is preliminary data.</text>
</comment>
<feature type="region of interest" description="Disordered" evidence="1">
    <location>
        <begin position="26"/>
        <end position="59"/>
    </location>
</feature>
<evidence type="ECO:0000259" key="2">
    <source>
        <dbReference type="Pfam" id="PF13529"/>
    </source>
</evidence>
<feature type="compositionally biased region" description="Polar residues" evidence="1">
    <location>
        <begin position="32"/>
        <end position="47"/>
    </location>
</feature>
<gene>
    <name evidence="3" type="ORF">HGO97_001875</name>
</gene>
<dbReference type="PANTHER" id="PTHR37806">
    <property type="entry name" value="LMO0724 PROTEIN"/>
    <property type="match status" value="1"/>
</dbReference>
<accession>A0ABS6CZ78</accession>